<comment type="caution">
    <text evidence="9">The sequence shown here is derived from an EMBL/GenBank/DDBJ whole genome shotgun (WGS) entry which is preliminary data.</text>
</comment>
<keyword evidence="10" id="KW-1185">Reference proteome</keyword>
<feature type="transmembrane region" description="Helical" evidence="8">
    <location>
        <begin position="106"/>
        <end position="125"/>
    </location>
</feature>
<protein>
    <submittedName>
        <fullName evidence="9">DUF2029 domain-containing protein</fullName>
    </submittedName>
</protein>
<dbReference type="EMBL" id="JAAXKZ010000143">
    <property type="protein sequence ID" value="NMH94946.1"/>
    <property type="molecule type" value="Genomic_DNA"/>
</dbReference>
<evidence type="ECO:0000256" key="2">
    <source>
        <dbReference type="ARBA" id="ARBA00022475"/>
    </source>
</evidence>
<dbReference type="RefSeq" id="WP_169415616.1">
    <property type="nucleotide sequence ID" value="NZ_JAAXKZ010000143.1"/>
</dbReference>
<evidence type="ECO:0000313" key="9">
    <source>
        <dbReference type="EMBL" id="NMH94946.1"/>
    </source>
</evidence>
<dbReference type="GO" id="GO:0016758">
    <property type="term" value="F:hexosyltransferase activity"/>
    <property type="evidence" value="ECO:0007669"/>
    <property type="project" value="InterPro"/>
</dbReference>
<evidence type="ECO:0000313" key="10">
    <source>
        <dbReference type="Proteomes" id="UP000586918"/>
    </source>
</evidence>
<evidence type="ECO:0000256" key="1">
    <source>
        <dbReference type="ARBA" id="ARBA00004651"/>
    </source>
</evidence>
<feature type="transmembrane region" description="Helical" evidence="8">
    <location>
        <begin position="271"/>
        <end position="291"/>
    </location>
</feature>
<feature type="transmembrane region" description="Helical" evidence="8">
    <location>
        <begin position="28"/>
        <end position="48"/>
    </location>
</feature>
<accession>A0A848DR88</accession>
<feature type="transmembrane region" description="Helical" evidence="8">
    <location>
        <begin position="342"/>
        <end position="360"/>
    </location>
</feature>
<keyword evidence="3" id="KW-0808">Transferase</keyword>
<dbReference type="Proteomes" id="UP000586918">
    <property type="component" value="Unassembled WGS sequence"/>
</dbReference>
<sequence>MTVSSTSTGADGFARQLRPRFASPRTTLVVTVPVLTLALTGLLVHLHGYHIDLEVYRLGVQTWLAGGDMYGSLPPTISGLALPFIYPPFAAMVLTPLVVLPWTASWIALFVSSLACLAVTLYVVARRAWPAGGPGGALSVASAALPLALALEPVLETFEFGQVNLILMALVAVDCLVEKPRWPRGLLVGIAAAIKLTPAAFVLFFLLRRDMRAAVVAAVTGAAATGLGFLVDAESSARYWFGGPASGVSGSVFYTNETIQAVLARLGMDGAALTAVWLVATAGLLALILPVVRRADPALALIAVAGFALLVSPTSWSHHWVWIAPALVVTVGHALRLRSVGWAAVTAVLLVTFYLAPFRFLPHNDGRELTWSGFQQTVGATYVIVALALVVVGWWHYGRRRPEREPSAA</sequence>
<dbReference type="GO" id="GO:0005886">
    <property type="term" value="C:plasma membrane"/>
    <property type="evidence" value="ECO:0007669"/>
    <property type="project" value="UniProtKB-SubCell"/>
</dbReference>
<feature type="transmembrane region" description="Helical" evidence="8">
    <location>
        <begin position="380"/>
        <end position="397"/>
    </location>
</feature>
<reference evidence="9 10" key="1">
    <citation type="submission" date="2020-04" db="EMBL/GenBank/DDBJ databases">
        <authorList>
            <person name="Klaysubun C."/>
            <person name="Duangmal K."/>
            <person name="Lipun K."/>
        </authorList>
    </citation>
    <scope>NUCLEOTIDE SEQUENCE [LARGE SCALE GENOMIC DNA]</scope>
    <source>
        <strain evidence="9 10">DSM 45300</strain>
    </source>
</reference>
<organism evidence="9 10">
    <name type="scientific">Pseudonocardia bannensis</name>
    <dbReference type="NCBI Taxonomy" id="630973"/>
    <lineage>
        <taxon>Bacteria</taxon>
        <taxon>Bacillati</taxon>
        <taxon>Actinomycetota</taxon>
        <taxon>Actinomycetes</taxon>
        <taxon>Pseudonocardiales</taxon>
        <taxon>Pseudonocardiaceae</taxon>
        <taxon>Pseudonocardia</taxon>
    </lineage>
</organism>
<feature type="transmembrane region" description="Helical" evidence="8">
    <location>
        <begin position="77"/>
        <end position="99"/>
    </location>
</feature>
<feature type="transmembrane region" description="Helical" evidence="8">
    <location>
        <begin position="186"/>
        <end position="206"/>
    </location>
</feature>
<keyword evidence="5 8" id="KW-1133">Transmembrane helix</keyword>
<feature type="transmembrane region" description="Helical" evidence="8">
    <location>
        <begin position="131"/>
        <end position="151"/>
    </location>
</feature>
<keyword evidence="2" id="KW-1003">Cell membrane</keyword>
<comment type="subcellular location">
    <subcellularLocation>
        <location evidence="1">Cell membrane</location>
        <topology evidence="1">Multi-pass membrane protein</topology>
    </subcellularLocation>
</comment>
<dbReference type="InterPro" id="IPR018584">
    <property type="entry name" value="GT87"/>
</dbReference>
<evidence type="ECO:0000256" key="4">
    <source>
        <dbReference type="ARBA" id="ARBA00022692"/>
    </source>
</evidence>
<keyword evidence="6 8" id="KW-0472">Membrane</keyword>
<proteinExistence type="inferred from homology"/>
<gene>
    <name evidence="9" type="ORF">HF519_25930</name>
</gene>
<dbReference type="Pfam" id="PF09594">
    <property type="entry name" value="GT87"/>
    <property type="match status" value="1"/>
</dbReference>
<feature type="transmembrane region" description="Helical" evidence="8">
    <location>
        <begin position="319"/>
        <end position="335"/>
    </location>
</feature>
<dbReference type="AlphaFoldDB" id="A0A848DR88"/>
<name>A0A848DR88_9PSEU</name>
<comment type="similarity">
    <text evidence="7">Belongs to the glycosyltransferase 87 family.</text>
</comment>
<keyword evidence="4 8" id="KW-0812">Transmembrane</keyword>
<evidence type="ECO:0000256" key="6">
    <source>
        <dbReference type="ARBA" id="ARBA00023136"/>
    </source>
</evidence>
<evidence type="ECO:0000256" key="8">
    <source>
        <dbReference type="SAM" id="Phobius"/>
    </source>
</evidence>
<evidence type="ECO:0000256" key="3">
    <source>
        <dbReference type="ARBA" id="ARBA00022679"/>
    </source>
</evidence>
<feature type="transmembrane region" description="Helical" evidence="8">
    <location>
        <begin position="213"/>
        <end position="231"/>
    </location>
</feature>
<evidence type="ECO:0000256" key="7">
    <source>
        <dbReference type="ARBA" id="ARBA00024033"/>
    </source>
</evidence>
<evidence type="ECO:0000256" key="5">
    <source>
        <dbReference type="ARBA" id="ARBA00022989"/>
    </source>
</evidence>
<feature type="transmembrane region" description="Helical" evidence="8">
    <location>
        <begin position="298"/>
        <end position="313"/>
    </location>
</feature>